<keyword evidence="2" id="KW-1185">Reference proteome</keyword>
<evidence type="ECO:0000313" key="2">
    <source>
        <dbReference type="Proteomes" id="UP000826014"/>
    </source>
</evidence>
<dbReference type="EMBL" id="CP075587">
    <property type="protein sequence ID" value="QYF49067.1"/>
    <property type="molecule type" value="Genomic_DNA"/>
</dbReference>
<gene>
    <name evidence="1" type="ORF">RHABOEDO_001329</name>
</gene>
<accession>A0ABX8V1E4</accession>
<evidence type="ECO:0000313" key="1">
    <source>
        <dbReference type="EMBL" id="QYF49067.1"/>
    </source>
</evidence>
<protein>
    <recommendedName>
        <fullName evidence="3">Transposase DDE domain-containing protein</fullName>
    </recommendedName>
</protein>
<organism evidence="1 2">
    <name type="scientific">Candidatus Rhabdochlamydia oedothoracis</name>
    <dbReference type="NCBI Taxonomy" id="2720720"/>
    <lineage>
        <taxon>Bacteria</taxon>
        <taxon>Pseudomonadati</taxon>
        <taxon>Chlamydiota</taxon>
        <taxon>Chlamydiia</taxon>
        <taxon>Parachlamydiales</taxon>
        <taxon>Candidatus Rhabdochlamydiaceae</taxon>
        <taxon>Candidatus Rhabdochlamydia</taxon>
    </lineage>
</organism>
<reference evidence="1 2" key="1">
    <citation type="journal article" date="2022" name="bioRxiv">
        <title>Ecology and evolution of chlamydial symbionts of arthropods.</title>
        <authorList>
            <person name="Halter T."/>
            <person name="Koestlbacher S."/>
            <person name="Collingro A."/>
            <person name="Sixt B.S."/>
            <person name="Toenshoff E.R."/>
            <person name="Hendrickx F."/>
            <person name="Kostanjsek R."/>
            <person name="Horn M."/>
        </authorList>
    </citation>
    <scope>NUCLEOTIDE SEQUENCE [LARGE SCALE GENOMIC DNA]</scope>
    <source>
        <strain evidence="1">W744xW776</strain>
    </source>
</reference>
<proteinExistence type="predicted"/>
<sequence length="64" mass="7291">MPLRAKSYHITTANITDRNGCIEAFSLHKNHLFGVKNVLADERKLHTSPNMVLLAFIALILKRF</sequence>
<evidence type="ECO:0008006" key="3">
    <source>
        <dbReference type="Google" id="ProtNLM"/>
    </source>
</evidence>
<name>A0ABX8V1E4_9BACT</name>
<dbReference type="Proteomes" id="UP000826014">
    <property type="component" value="Chromosome"/>
</dbReference>